<dbReference type="BioCyc" id="IAGG583356:GHAH-284-MONOMER"/>
<accession>E0SQP7</accession>
<dbReference type="PANTHER" id="PTHR43172:SF1">
    <property type="entry name" value="ADENYLOSUCCINATE LYASE"/>
    <property type="match status" value="1"/>
</dbReference>
<reference evidence="16 17" key="1">
    <citation type="journal article" date="2010" name="Stand. Genomic Sci.">
        <title>Complete genome sequence of Ignisphaera aggregans type strain (AQ1.S1).</title>
        <authorList>
            <person name="Goker M."/>
            <person name="Held B."/>
            <person name="Lapidus A."/>
            <person name="Nolan M."/>
            <person name="Spring S."/>
            <person name="Yasawong M."/>
            <person name="Lucas S."/>
            <person name="Glavina Del Rio T."/>
            <person name="Tice H."/>
            <person name="Cheng J.F."/>
            <person name="Goodwin L."/>
            <person name="Tapia R."/>
            <person name="Pitluck S."/>
            <person name="Liolios K."/>
            <person name="Ivanova N."/>
            <person name="Mavromatis K."/>
            <person name="Mikhailova N."/>
            <person name="Pati A."/>
            <person name="Chen A."/>
            <person name="Palaniappan K."/>
            <person name="Brambilla E."/>
            <person name="Land M."/>
            <person name="Hauser L."/>
            <person name="Chang Y.J."/>
            <person name="Jeffries C.D."/>
            <person name="Brettin T."/>
            <person name="Detter J.C."/>
            <person name="Han C."/>
            <person name="Rohde M."/>
            <person name="Sikorski J."/>
            <person name="Woyke T."/>
            <person name="Bristow J."/>
            <person name="Eisen J.A."/>
            <person name="Markowitz V."/>
            <person name="Hugenholtz P."/>
            <person name="Kyrpides N.C."/>
            <person name="Klenk H.P."/>
        </authorList>
    </citation>
    <scope>NUCLEOTIDE SEQUENCE [LARGE SCALE GENOMIC DNA]</scope>
    <source>
        <strain evidence="17">DSM 17230 / JCM 13409 / AQ1.S1</strain>
    </source>
</reference>
<comment type="catalytic activity">
    <reaction evidence="9">
        <text>(2S)-2-[5-amino-1-(5-phospho-beta-D-ribosyl)imidazole-4-carboxamido]succinate = 5-amino-1-(5-phospho-beta-D-ribosyl)imidazole-4-carboxamide + fumarate</text>
        <dbReference type="Rhea" id="RHEA:23920"/>
        <dbReference type="ChEBI" id="CHEBI:29806"/>
        <dbReference type="ChEBI" id="CHEBI:58443"/>
        <dbReference type="ChEBI" id="CHEBI:58475"/>
        <dbReference type="EC" id="4.3.2.2"/>
    </reaction>
    <physiologicalReaction direction="left-to-right" evidence="9">
        <dbReference type="Rhea" id="RHEA:23921"/>
    </physiologicalReaction>
</comment>
<dbReference type="InterPro" id="IPR024083">
    <property type="entry name" value="Fumarase/histidase_N"/>
</dbReference>
<dbReference type="Gene3D" id="1.10.275.10">
    <property type="entry name" value="Fumarase/aspartase (N-terminal domain)"/>
    <property type="match status" value="1"/>
</dbReference>
<dbReference type="Pfam" id="PF00206">
    <property type="entry name" value="Lyase_1"/>
    <property type="match status" value="1"/>
</dbReference>
<dbReference type="PRINTS" id="PR00149">
    <property type="entry name" value="FUMRATELYASE"/>
</dbReference>
<comment type="function">
    <text evidence="10">Catalyzes two reactions in de novo purine nucleotide biosynthesis. Catalyzes the breakdown of 5-aminoimidazole- (N-succinylocarboxamide) ribotide (SAICAR or 2-[5-amino-1-(5-phospho-beta-D-ribosyl)imidazole-4-carboxamido]succinate) to 5-aminoimidazole-4-carboxamide ribotide (AICAR or 5-amino-1-(5-phospho-beta-D-ribosyl)imidazole-4-carboxamide) and fumarate, and of adenylosuccinate (ADS or N(6)-(1,2-dicarboxyethyl)-AMP) to adenosine monophosphate (AMP) and fumarate.</text>
</comment>
<dbReference type="InterPro" id="IPR008948">
    <property type="entry name" value="L-Aspartase-like"/>
</dbReference>
<keyword evidence="8 14" id="KW-0456">Lyase</keyword>
<evidence type="ECO:0000256" key="11">
    <source>
        <dbReference type="ARBA" id="ARBA00030717"/>
    </source>
</evidence>
<dbReference type="InterPro" id="IPR022761">
    <property type="entry name" value="Fumarate_lyase_N"/>
</dbReference>
<dbReference type="GO" id="GO:0044208">
    <property type="term" value="P:'de novo' AMP biosynthetic process"/>
    <property type="evidence" value="ECO:0007669"/>
    <property type="project" value="UniProtKB-UniPathway"/>
</dbReference>
<dbReference type="InterPro" id="IPR020557">
    <property type="entry name" value="Fumarate_lyase_CS"/>
</dbReference>
<dbReference type="SMART" id="SM00998">
    <property type="entry name" value="ADSL_C"/>
    <property type="match status" value="1"/>
</dbReference>
<comment type="similarity">
    <text evidence="3 14">Belongs to the lyase 1 family. Adenylosuccinate lyase subfamily.</text>
</comment>
<comment type="pathway">
    <text evidence="2 14">Purine metabolism; AMP biosynthesis via de novo pathway; AMP from IMP: step 2/2.</text>
</comment>
<organism evidence="16 17">
    <name type="scientific">Ignisphaera aggregans (strain DSM 17230 / JCM 13409 / AQ1.S1)</name>
    <dbReference type="NCBI Taxonomy" id="583356"/>
    <lineage>
        <taxon>Archaea</taxon>
        <taxon>Thermoproteota</taxon>
        <taxon>Thermoprotei</taxon>
        <taxon>Desulfurococcales</taxon>
        <taxon>Desulfurococcaceae</taxon>
        <taxon>Ignisphaera</taxon>
    </lineage>
</organism>
<dbReference type="PROSITE" id="PS00163">
    <property type="entry name" value="FUMARATE_LYASES"/>
    <property type="match status" value="1"/>
</dbReference>
<dbReference type="AlphaFoldDB" id="E0SQP7"/>
<dbReference type="HOGENOM" id="CLU_030949_0_1_2"/>
<dbReference type="UniPathway" id="UPA00074">
    <property type="reaction ID" value="UER00132"/>
</dbReference>
<dbReference type="Gene3D" id="1.10.40.30">
    <property type="entry name" value="Fumarase/aspartase (C-terminal domain)"/>
    <property type="match status" value="1"/>
</dbReference>
<comment type="subunit">
    <text evidence="4">Homotetramer. Residues from neighboring subunits contribute catalytic and substrate-binding residues to each active site.</text>
</comment>
<keyword evidence="17" id="KW-1185">Reference proteome</keyword>
<dbReference type="UniPathway" id="UPA00075">
    <property type="reaction ID" value="UER00336"/>
</dbReference>
<sequence>MTLDICPLEWRYASQEMRYIFSRENFINKMIEVETAIMRGLEKSGFAPNGCWERIAKVAGAINPREIDELEKRLGHDVAALVAILSERVGMPCGNYVHLGATSYDIVDTAWALVLRDAINLVKKKLRRVIEILIDFAYRYRDVVMVGRTHGKHALPITFGFKMANYVYEFSRSFERLCDVEKRVVRGKIAGAVGTMAGWFGKGLSVEKEALEYLGLESHAIATQVAPRDGFAELVSALAILGSQLDRFALEIRELMRDEIAEVFYSAGEIGSSAMPHKRNPTTAERICGLAKILRGLVLTALENIPLMHERDLTNSSAERILIPHAFLVIDQMLEDMLSILSKLSIDEANMMRNLELSKGNIMSECIMSKLVLKGGVPRVQAHEIMRKLSRESYEKGIHLKEVVLSSDIVKMLSVNDIEECFDYRKYLGSYNELIDRAIEYAKNAIGI</sequence>
<evidence type="ECO:0000256" key="3">
    <source>
        <dbReference type="ARBA" id="ARBA00008273"/>
    </source>
</evidence>
<dbReference type="EMBL" id="CP002098">
    <property type="protein sequence ID" value="ADM27121.1"/>
    <property type="molecule type" value="Genomic_DNA"/>
</dbReference>
<evidence type="ECO:0000256" key="12">
    <source>
        <dbReference type="ARBA" id="ARBA00049115"/>
    </source>
</evidence>
<dbReference type="Proteomes" id="UP000001304">
    <property type="component" value="Chromosome"/>
</dbReference>
<name>E0SQP7_IGNAA</name>
<evidence type="ECO:0000256" key="14">
    <source>
        <dbReference type="RuleBase" id="RU361172"/>
    </source>
</evidence>
<evidence type="ECO:0000256" key="8">
    <source>
        <dbReference type="ARBA" id="ARBA00023239"/>
    </source>
</evidence>
<dbReference type="FunFam" id="1.20.200.10:FF:000008">
    <property type="entry name" value="Adenylosuccinate lyase"/>
    <property type="match status" value="1"/>
</dbReference>
<dbReference type="Pfam" id="PF10397">
    <property type="entry name" value="ADSL_C"/>
    <property type="match status" value="1"/>
</dbReference>
<evidence type="ECO:0000256" key="9">
    <source>
        <dbReference type="ARBA" id="ARBA00024477"/>
    </source>
</evidence>
<dbReference type="NCBIfam" id="TIGR00928">
    <property type="entry name" value="purB"/>
    <property type="match status" value="1"/>
</dbReference>
<evidence type="ECO:0000259" key="15">
    <source>
        <dbReference type="SMART" id="SM00998"/>
    </source>
</evidence>
<dbReference type="InterPro" id="IPR000362">
    <property type="entry name" value="Fumarate_lyase_fam"/>
</dbReference>
<evidence type="ECO:0000256" key="7">
    <source>
        <dbReference type="ARBA" id="ARBA00022755"/>
    </source>
</evidence>
<evidence type="ECO:0000256" key="5">
    <source>
        <dbReference type="ARBA" id="ARBA00012339"/>
    </source>
</evidence>
<comment type="pathway">
    <text evidence="1 14">Purine metabolism; IMP biosynthesis via de novo pathway; 5-amino-1-(5-phospho-D-ribosyl)imidazole-4-carboxamide from 5-amino-1-(5-phospho-D-ribosyl)imidazole-4-carboxylate: step 2/2.</text>
</comment>
<dbReference type="GO" id="GO:0070626">
    <property type="term" value="F:(S)-2-(5-amino-1-(5-phospho-D-ribosyl)imidazole-4-carboxamido) succinate lyase (fumarate-forming) activity"/>
    <property type="evidence" value="ECO:0007669"/>
    <property type="project" value="TreeGrafter"/>
</dbReference>
<evidence type="ECO:0000256" key="4">
    <source>
        <dbReference type="ARBA" id="ARBA00011668"/>
    </source>
</evidence>
<evidence type="ECO:0000313" key="17">
    <source>
        <dbReference type="Proteomes" id="UP000001304"/>
    </source>
</evidence>
<dbReference type="GO" id="GO:0004018">
    <property type="term" value="F:N6-(1,2-dicarboxyethyl)AMP AMP-lyase (fumarate-forming) activity"/>
    <property type="evidence" value="ECO:0007669"/>
    <property type="project" value="UniProtKB-UniRule"/>
</dbReference>
<feature type="domain" description="Adenylosuccinate lyase C-terminal" evidence="15">
    <location>
        <begin position="359"/>
        <end position="439"/>
    </location>
</feature>
<dbReference type="EC" id="4.3.2.2" evidence="5 13"/>
<evidence type="ECO:0000256" key="2">
    <source>
        <dbReference type="ARBA" id="ARBA00004734"/>
    </source>
</evidence>
<dbReference type="SUPFAM" id="SSF48557">
    <property type="entry name" value="L-aspartase-like"/>
    <property type="match status" value="1"/>
</dbReference>
<dbReference type="GO" id="GO:0005829">
    <property type="term" value="C:cytosol"/>
    <property type="evidence" value="ECO:0007669"/>
    <property type="project" value="TreeGrafter"/>
</dbReference>
<dbReference type="PANTHER" id="PTHR43172">
    <property type="entry name" value="ADENYLOSUCCINATE LYASE"/>
    <property type="match status" value="1"/>
</dbReference>
<keyword evidence="7 14" id="KW-0658">Purine biosynthesis</keyword>
<dbReference type="InterPro" id="IPR004769">
    <property type="entry name" value="Pur_lyase"/>
</dbReference>
<comment type="catalytic activity">
    <reaction evidence="12">
        <text>N(6)-(1,2-dicarboxyethyl)-AMP = fumarate + AMP</text>
        <dbReference type="Rhea" id="RHEA:16853"/>
        <dbReference type="ChEBI" id="CHEBI:29806"/>
        <dbReference type="ChEBI" id="CHEBI:57567"/>
        <dbReference type="ChEBI" id="CHEBI:456215"/>
        <dbReference type="EC" id="4.3.2.2"/>
    </reaction>
    <physiologicalReaction direction="left-to-right" evidence="12">
        <dbReference type="Rhea" id="RHEA:16854"/>
    </physiologicalReaction>
</comment>
<dbReference type="InterPro" id="IPR019468">
    <property type="entry name" value="AdenyloSucc_lyase_C"/>
</dbReference>
<protein>
    <recommendedName>
        <fullName evidence="6 13">Adenylosuccinate lyase</fullName>
        <shortName evidence="14">ASL</shortName>
        <ecNumber evidence="5 13">4.3.2.2</ecNumber>
    </recommendedName>
    <alternativeName>
        <fullName evidence="11 14">Adenylosuccinase</fullName>
    </alternativeName>
</protein>
<dbReference type="STRING" id="583356.Igag_0272"/>
<dbReference type="CDD" id="cd01360">
    <property type="entry name" value="Adenylsuccinate_lyase_1"/>
    <property type="match status" value="1"/>
</dbReference>
<dbReference type="KEGG" id="iag:Igag_0272"/>
<evidence type="ECO:0000256" key="6">
    <source>
        <dbReference type="ARBA" id="ARBA00017058"/>
    </source>
</evidence>
<evidence type="ECO:0000256" key="1">
    <source>
        <dbReference type="ARBA" id="ARBA00004706"/>
    </source>
</evidence>
<proteinExistence type="inferred from homology"/>
<dbReference type="PRINTS" id="PR00145">
    <property type="entry name" value="ARGSUCLYASE"/>
</dbReference>
<gene>
    <name evidence="16" type="ordered locus">Igag_0272</name>
</gene>
<dbReference type="Gene3D" id="1.20.200.10">
    <property type="entry name" value="Fumarase/aspartase (Central domain)"/>
    <property type="match status" value="1"/>
</dbReference>
<dbReference type="GO" id="GO:0006189">
    <property type="term" value="P:'de novo' IMP biosynthetic process"/>
    <property type="evidence" value="ECO:0007669"/>
    <property type="project" value="UniProtKB-UniPathway"/>
</dbReference>
<evidence type="ECO:0000256" key="13">
    <source>
        <dbReference type="NCBIfam" id="TIGR00928"/>
    </source>
</evidence>
<evidence type="ECO:0000313" key="16">
    <source>
        <dbReference type="EMBL" id="ADM27121.1"/>
    </source>
</evidence>
<evidence type="ECO:0000256" key="10">
    <source>
        <dbReference type="ARBA" id="ARBA00025012"/>
    </source>
</evidence>